<dbReference type="SUPFAM" id="SSF51182">
    <property type="entry name" value="RmlC-like cupins"/>
    <property type="match status" value="1"/>
</dbReference>
<feature type="domain" description="Cupin type-2" evidence="2">
    <location>
        <begin position="401"/>
        <end position="458"/>
    </location>
</feature>
<dbReference type="PANTHER" id="PTHR42966:SF1">
    <property type="entry name" value="SIALIC ACID SYNTHASE"/>
    <property type="match status" value="1"/>
</dbReference>
<keyword evidence="3" id="KW-0167">Capsid protein</keyword>
<protein>
    <submittedName>
        <fullName evidence="3">Spore coat protein</fullName>
    </submittedName>
</protein>
<comment type="caution">
    <text evidence="3">The sequence shown here is derived from an EMBL/GenBank/DDBJ whole genome shotgun (WGS) entry which is preliminary data.</text>
</comment>
<dbReference type="SUPFAM" id="SSF51569">
    <property type="entry name" value="Aldolase"/>
    <property type="match status" value="1"/>
</dbReference>
<proteinExistence type="predicted"/>
<dbReference type="InterPro" id="IPR013132">
    <property type="entry name" value="PseI/NeuA/B-like_N"/>
</dbReference>
<dbReference type="InterPro" id="IPR011051">
    <property type="entry name" value="RmlC_Cupin_sf"/>
</dbReference>
<dbReference type="Pfam" id="PF07883">
    <property type="entry name" value="Cupin_2"/>
    <property type="match status" value="1"/>
</dbReference>
<dbReference type="InterPro" id="IPR013096">
    <property type="entry name" value="Cupin_2"/>
</dbReference>
<feature type="domain" description="PseI/NeuA/B-like" evidence="1">
    <location>
        <begin position="41"/>
        <end position="259"/>
    </location>
</feature>
<dbReference type="InterPro" id="IPR014710">
    <property type="entry name" value="RmlC-like_jellyroll"/>
</dbReference>
<reference evidence="3 4" key="1">
    <citation type="submission" date="2017-09" db="EMBL/GenBank/DDBJ databases">
        <title>Depth-based differentiation of microbial function through sediment-hosted aquifers and enrichment of novel symbionts in the deep terrestrial subsurface.</title>
        <authorList>
            <person name="Probst A.J."/>
            <person name="Ladd B."/>
            <person name="Jarett J.K."/>
            <person name="Geller-Mcgrath D.E."/>
            <person name="Sieber C.M."/>
            <person name="Emerson J.B."/>
            <person name="Anantharaman K."/>
            <person name="Thomas B.C."/>
            <person name="Malmstrom R."/>
            <person name="Stieglmeier M."/>
            <person name="Klingl A."/>
            <person name="Woyke T."/>
            <person name="Ryan C.M."/>
            <person name="Banfield J.F."/>
        </authorList>
    </citation>
    <scope>NUCLEOTIDE SEQUENCE [LARGE SCALE GENOMIC DNA]</scope>
    <source>
        <strain evidence="3">CG08_land_8_20_14_0_20_45_16</strain>
    </source>
</reference>
<name>A0A2H0XU60_UNCSA</name>
<gene>
    <name evidence="3" type="ORF">COT42_08585</name>
</gene>
<accession>A0A2H0XU60</accession>
<dbReference type="EMBL" id="PEYM01000140">
    <property type="protein sequence ID" value="PIS28295.1"/>
    <property type="molecule type" value="Genomic_DNA"/>
</dbReference>
<dbReference type="AlphaFoldDB" id="A0A2H0XU60"/>
<dbReference type="InterPro" id="IPR051690">
    <property type="entry name" value="PseI-like"/>
</dbReference>
<dbReference type="GO" id="GO:0016051">
    <property type="term" value="P:carbohydrate biosynthetic process"/>
    <property type="evidence" value="ECO:0007669"/>
    <property type="project" value="InterPro"/>
</dbReference>
<dbReference type="PANTHER" id="PTHR42966">
    <property type="entry name" value="N-ACETYLNEURAMINATE SYNTHASE"/>
    <property type="match status" value="1"/>
</dbReference>
<keyword evidence="3" id="KW-0946">Virion</keyword>
<dbReference type="Gene3D" id="3.90.1210.10">
    <property type="entry name" value="Antifreeze-like/N-acetylneuraminic acid synthase C-terminal domain"/>
    <property type="match status" value="1"/>
</dbReference>
<evidence type="ECO:0000259" key="2">
    <source>
        <dbReference type="Pfam" id="PF07883"/>
    </source>
</evidence>
<evidence type="ECO:0000313" key="3">
    <source>
        <dbReference type="EMBL" id="PIS28295.1"/>
    </source>
</evidence>
<evidence type="ECO:0000259" key="1">
    <source>
        <dbReference type="Pfam" id="PF03102"/>
    </source>
</evidence>
<sequence length="504" mass="57832">MFDKLFIFEMANNHSGDVQQGLRIIREISQVAKQYPFNFAFKFQYRDLKTFIHPDYQGRQDIKYVKRFSETALTEEDFLRLKKEIASQGLLSVCTPFDEASVDKIVDHKYDALKIASCSFTDWPLLEKIVQTNLPLIASTATASLAEIDQVVAFFEHRGKKLCLMHCVGEYPTQRANLQLSQIDLLQKRYPEIAIGFSTHEEPDNIDAIKIAIAKGARVFERHVALESDKYPINKYSSTPAQIEQWLKAAQDAFGMCGAADKRSDVTEKERADLRGLKRGVFAKIDLEKGAKLAKDNVFFAIPCQAGQLVANELSKYAEYILEKDLKTGQPLMMKELQHRNLRAKVLDIIKELKGMIIKSHLALPNRIDLELSHHYGIEKYEEWGAAILNCINREYCKKLIILLPGQKHPVHHHVKKEETFQVLFGDMLVKVDGQEKNLKAGDMLTVERNMPHSFVSTNGCVFEEISTTHYKNDSFYEDEKVVANKERKTEMTFWSDWLVKEVC</sequence>
<dbReference type="Proteomes" id="UP000231343">
    <property type="component" value="Unassembled WGS sequence"/>
</dbReference>
<dbReference type="Gene3D" id="3.20.20.70">
    <property type="entry name" value="Aldolase class I"/>
    <property type="match status" value="1"/>
</dbReference>
<dbReference type="GO" id="GO:0047444">
    <property type="term" value="F:N-acylneuraminate-9-phosphate synthase activity"/>
    <property type="evidence" value="ECO:0007669"/>
    <property type="project" value="TreeGrafter"/>
</dbReference>
<dbReference type="Pfam" id="PF03102">
    <property type="entry name" value="NeuB"/>
    <property type="match status" value="1"/>
</dbReference>
<dbReference type="Gene3D" id="2.60.120.10">
    <property type="entry name" value="Jelly Rolls"/>
    <property type="match status" value="1"/>
</dbReference>
<evidence type="ECO:0000313" key="4">
    <source>
        <dbReference type="Proteomes" id="UP000231343"/>
    </source>
</evidence>
<dbReference type="CDD" id="cd11611">
    <property type="entry name" value="SAF"/>
    <property type="match status" value="1"/>
</dbReference>
<organism evidence="3 4">
    <name type="scientific">Candidatus Saganbacteria bacterium CG08_land_8_20_14_0_20_45_16</name>
    <dbReference type="NCBI Taxonomy" id="2014293"/>
    <lineage>
        <taxon>Bacteria</taxon>
        <taxon>Bacillati</taxon>
        <taxon>Saganbacteria</taxon>
    </lineage>
</organism>
<dbReference type="InterPro" id="IPR013785">
    <property type="entry name" value="Aldolase_TIM"/>
</dbReference>